<dbReference type="AlphaFoldDB" id="A0A0F9M6U5"/>
<name>A0A0F9M6U5_9ZZZZ</name>
<proteinExistence type="predicted"/>
<gene>
    <name evidence="1" type="ORF">LCGC14_1110230</name>
</gene>
<dbReference type="EMBL" id="LAZR01005061">
    <property type="protein sequence ID" value="KKN03175.1"/>
    <property type="molecule type" value="Genomic_DNA"/>
</dbReference>
<feature type="non-terminal residue" evidence="1">
    <location>
        <position position="54"/>
    </location>
</feature>
<protein>
    <recommendedName>
        <fullName evidence="2">ABC transporter domain-containing protein</fullName>
    </recommendedName>
</protein>
<sequence>MKTTQVPSQNDHIALIQMRNIVKIFKTIAGELTILKDINAEFQKGEFVSIVGKS</sequence>
<evidence type="ECO:0000313" key="1">
    <source>
        <dbReference type="EMBL" id="KKN03175.1"/>
    </source>
</evidence>
<accession>A0A0F9M6U5</accession>
<comment type="caution">
    <text evidence="1">The sequence shown here is derived from an EMBL/GenBank/DDBJ whole genome shotgun (WGS) entry which is preliminary data.</text>
</comment>
<reference evidence="1" key="1">
    <citation type="journal article" date="2015" name="Nature">
        <title>Complex archaea that bridge the gap between prokaryotes and eukaryotes.</title>
        <authorList>
            <person name="Spang A."/>
            <person name="Saw J.H."/>
            <person name="Jorgensen S.L."/>
            <person name="Zaremba-Niedzwiedzka K."/>
            <person name="Martijn J."/>
            <person name="Lind A.E."/>
            <person name="van Eijk R."/>
            <person name="Schleper C."/>
            <person name="Guy L."/>
            <person name="Ettema T.J."/>
        </authorList>
    </citation>
    <scope>NUCLEOTIDE SEQUENCE</scope>
</reference>
<organism evidence="1">
    <name type="scientific">marine sediment metagenome</name>
    <dbReference type="NCBI Taxonomy" id="412755"/>
    <lineage>
        <taxon>unclassified sequences</taxon>
        <taxon>metagenomes</taxon>
        <taxon>ecological metagenomes</taxon>
    </lineage>
</organism>
<evidence type="ECO:0008006" key="2">
    <source>
        <dbReference type="Google" id="ProtNLM"/>
    </source>
</evidence>
<dbReference type="InterPro" id="IPR027417">
    <property type="entry name" value="P-loop_NTPase"/>
</dbReference>
<dbReference type="SUPFAM" id="SSF52540">
    <property type="entry name" value="P-loop containing nucleoside triphosphate hydrolases"/>
    <property type="match status" value="1"/>
</dbReference>